<reference evidence="1 2" key="1">
    <citation type="submission" date="2024-09" db="EMBL/GenBank/DDBJ databases">
        <title>Chromosome-scale assembly of Riccia fluitans.</title>
        <authorList>
            <person name="Paukszto L."/>
            <person name="Sawicki J."/>
            <person name="Karawczyk K."/>
            <person name="Piernik-Szablinska J."/>
            <person name="Szczecinska M."/>
            <person name="Mazdziarz M."/>
        </authorList>
    </citation>
    <scope>NUCLEOTIDE SEQUENCE [LARGE SCALE GENOMIC DNA]</scope>
    <source>
        <strain evidence="1">Rf_01</strain>
        <tissue evidence="1">Aerial parts of the thallus</tissue>
    </source>
</reference>
<proteinExistence type="predicted"/>
<accession>A0ABD1YG47</accession>
<sequence length="121" mass="14195">MTLSPNSPFRVLIEEWQELNYSNRILRVKEMLKSDEDYQQCTALNELIELCKKRKAIKDWIAKEQILVDVVKVLECSNRDVKHQSLSIVYTIAKENKKNKDDRKIKMMLIEAGGRSLLVSR</sequence>
<dbReference type="PANTHER" id="PTHR45958:SF15">
    <property type="entry name" value="RING-TYPE E3 UBIQUITIN TRANSFERASE"/>
    <property type="match status" value="1"/>
</dbReference>
<dbReference type="InterPro" id="IPR011989">
    <property type="entry name" value="ARM-like"/>
</dbReference>
<dbReference type="InterPro" id="IPR016024">
    <property type="entry name" value="ARM-type_fold"/>
</dbReference>
<dbReference type="EMBL" id="JBHFFA010000004">
    <property type="protein sequence ID" value="KAL2629645.1"/>
    <property type="molecule type" value="Genomic_DNA"/>
</dbReference>
<dbReference type="InterPro" id="IPR052608">
    <property type="entry name" value="U-box_domain_protein"/>
</dbReference>
<protein>
    <submittedName>
        <fullName evidence="1">Uncharacterized protein</fullName>
    </submittedName>
</protein>
<dbReference type="Gene3D" id="1.25.10.10">
    <property type="entry name" value="Leucine-rich Repeat Variant"/>
    <property type="match status" value="1"/>
</dbReference>
<comment type="caution">
    <text evidence="1">The sequence shown here is derived from an EMBL/GenBank/DDBJ whole genome shotgun (WGS) entry which is preliminary data.</text>
</comment>
<evidence type="ECO:0000313" key="1">
    <source>
        <dbReference type="EMBL" id="KAL2629645.1"/>
    </source>
</evidence>
<dbReference type="Proteomes" id="UP001605036">
    <property type="component" value="Unassembled WGS sequence"/>
</dbReference>
<gene>
    <name evidence="1" type="ORF">R1flu_014331</name>
</gene>
<organism evidence="1 2">
    <name type="scientific">Riccia fluitans</name>
    <dbReference type="NCBI Taxonomy" id="41844"/>
    <lineage>
        <taxon>Eukaryota</taxon>
        <taxon>Viridiplantae</taxon>
        <taxon>Streptophyta</taxon>
        <taxon>Embryophyta</taxon>
        <taxon>Marchantiophyta</taxon>
        <taxon>Marchantiopsida</taxon>
        <taxon>Marchantiidae</taxon>
        <taxon>Marchantiales</taxon>
        <taxon>Ricciaceae</taxon>
        <taxon>Riccia</taxon>
    </lineage>
</organism>
<dbReference type="SUPFAM" id="SSF48371">
    <property type="entry name" value="ARM repeat"/>
    <property type="match status" value="1"/>
</dbReference>
<dbReference type="AlphaFoldDB" id="A0ABD1YG47"/>
<evidence type="ECO:0000313" key="2">
    <source>
        <dbReference type="Proteomes" id="UP001605036"/>
    </source>
</evidence>
<keyword evidence="2" id="KW-1185">Reference proteome</keyword>
<name>A0ABD1YG47_9MARC</name>
<dbReference type="PANTHER" id="PTHR45958">
    <property type="entry name" value="RING-TYPE E3 UBIQUITIN TRANSFERASE"/>
    <property type="match status" value="1"/>
</dbReference>